<organism evidence="9 10">
    <name type="scientific">Phytophthora sojae (strain P6497)</name>
    <name type="common">Soybean stem and root rot agent</name>
    <name type="synonym">Phytophthora megasperma f. sp. glycines</name>
    <dbReference type="NCBI Taxonomy" id="1094619"/>
    <lineage>
        <taxon>Eukaryota</taxon>
        <taxon>Sar</taxon>
        <taxon>Stramenopiles</taxon>
        <taxon>Oomycota</taxon>
        <taxon>Peronosporomycetes</taxon>
        <taxon>Peronosporales</taxon>
        <taxon>Peronosporaceae</taxon>
        <taxon>Phytophthora</taxon>
    </lineage>
</organism>
<dbReference type="PANTHER" id="PTHR31658:SF0">
    <property type="entry name" value="CONSERVED OLIGOMERIC GOLGI COMPLEX SUBUNIT 1"/>
    <property type="match status" value="1"/>
</dbReference>
<evidence type="ECO:0000256" key="5">
    <source>
        <dbReference type="ARBA" id="ARBA00022927"/>
    </source>
</evidence>
<dbReference type="InParanoid" id="G4YU71"/>
<evidence type="ECO:0000256" key="3">
    <source>
        <dbReference type="ARBA" id="ARBA00020978"/>
    </source>
</evidence>
<comment type="similarity">
    <text evidence="2">Belongs to the COG1 family.</text>
</comment>
<evidence type="ECO:0000256" key="6">
    <source>
        <dbReference type="ARBA" id="ARBA00023034"/>
    </source>
</evidence>
<keyword evidence="6" id="KW-0333">Golgi apparatus</keyword>
<evidence type="ECO:0000256" key="7">
    <source>
        <dbReference type="ARBA" id="ARBA00023136"/>
    </source>
</evidence>
<gene>
    <name evidence="9" type="ORF">PHYSODRAFT_485773</name>
</gene>
<reference evidence="9 10" key="1">
    <citation type="journal article" date="2006" name="Science">
        <title>Phytophthora genome sequences uncover evolutionary origins and mechanisms of pathogenesis.</title>
        <authorList>
            <person name="Tyler B.M."/>
            <person name="Tripathy S."/>
            <person name="Zhang X."/>
            <person name="Dehal P."/>
            <person name="Jiang R.H."/>
            <person name="Aerts A."/>
            <person name="Arredondo F.D."/>
            <person name="Baxter L."/>
            <person name="Bensasson D."/>
            <person name="Beynon J.L."/>
            <person name="Chapman J."/>
            <person name="Damasceno C.M."/>
            <person name="Dorrance A.E."/>
            <person name="Dou D."/>
            <person name="Dickerman A.W."/>
            <person name="Dubchak I.L."/>
            <person name="Garbelotto M."/>
            <person name="Gijzen M."/>
            <person name="Gordon S.G."/>
            <person name="Govers F."/>
            <person name="Grunwald N.J."/>
            <person name="Huang W."/>
            <person name="Ivors K.L."/>
            <person name="Jones R.W."/>
            <person name="Kamoun S."/>
            <person name="Krampis K."/>
            <person name="Lamour K.H."/>
            <person name="Lee M.K."/>
            <person name="McDonald W.H."/>
            <person name="Medina M."/>
            <person name="Meijer H.J."/>
            <person name="Nordberg E.K."/>
            <person name="Maclean D.J."/>
            <person name="Ospina-Giraldo M.D."/>
            <person name="Morris P.F."/>
            <person name="Phuntumart V."/>
            <person name="Putnam N.H."/>
            <person name="Rash S."/>
            <person name="Rose J.K."/>
            <person name="Sakihama Y."/>
            <person name="Salamov A.A."/>
            <person name="Savidor A."/>
            <person name="Scheuring C.F."/>
            <person name="Smith B.M."/>
            <person name="Sobral B.W."/>
            <person name="Terry A."/>
            <person name="Torto-Alalibo T.A."/>
            <person name="Win J."/>
            <person name="Xu Z."/>
            <person name="Zhang H."/>
            <person name="Grigoriev I.V."/>
            <person name="Rokhsar D.S."/>
            <person name="Boore J.L."/>
        </authorList>
    </citation>
    <scope>NUCLEOTIDE SEQUENCE [LARGE SCALE GENOMIC DNA]</scope>
    <source>
        <strain evidence="9 10">P6497</strain>
    </source>
</reference>
<dbReference type="GO" id="GO:0000139">
    <property type="term" value="C:Golgi membrane"/>
    <property type="evidence" value="ECO:0007669"/>
    <property type="project" value="UniProtKB-SubCell"/>
</dbReference>
<dbReference type="GO" id="GO:0015031">
    <property type="term" value="P:protein transport"/>
    <property type="evidence" value="ECO:0007669"/>
    <property type="project" value="UniProtKB-KW"/>
</dbReference>
<comment type="subcellular location">
    <subcellularLocation>
        <location evidence="1">Golgi apparatus membrane</location>
        <topology evidence="1">Peripheral membrane protein</topology>
    </subcellularLocation>
</comment>
<evidence type="ECO:0000256" key="1">
    <source>
        <dbReference type="ARBA" id="ARBA00004395"/>
    </source>
</evidence>
<dbReference type="PANTHER" id="PTHR31658">
    <property type="entry name" value="CONSERVED OLIGOMERIC GOLGI COMPLEX SUBUNIT 1"/>
    <property type="match status" value="1"/>
</dbReference>
<evidence type="ECO:0000256" key="8">
    <source>
        <dbReference type="SAM" id="MobiDB-lite"/>
    </source>
</evidence>
<evidence type="ECO:0000256" key="4">
    <source>
        <dbReference type="ARBA" id="ARBA00022448"/>
    </source>
</evidence>
<dbReference type="STRING" id="1094619.G4YU71"/>
<dbReference type="GO" id="GO:0006891">
    <property type="term" value="P:intra-Golgi vesicle-mediated transport"/>
    <property type="evidence" value="ECO:0007669"/>
    <property type="project" value="InterPro"/>
</dbReference>
<name>G4YU71_PHYSP</name>
<dbReference type="OMA" id="ASERMWA"/>
<dbReference type="AlphaFoldDB" id="G4YU71"/>
<accession>G4YU71</accession>
<sequence length="962" mass="108193">MRPTSCAACPSRTPRFCWSGRGAKEKENKTKEMQKMIGVRYRDLIESADKIVNMHSAALRLEVSLKEMPEKWKQMELALAGALAVEGQEMTSDDATDADRVAFLVEVPEQMWQLLDEGESLKALELYQRATKVHDECVTRAAEQEFPFLQTQWTCIQCFRPRMVACAKSYLTCRGKESRFYADNLCTLAVLSDPPIGADKLFGVFLESRSKWMTPIDNKDSEEHTTLTPAKKERSLMIILKAISMTMAQTENIFGDGSYRGLLASISQLPPSFKDGLERFVSSGKLYKLLSDWFQRKRRQILEVVVPIISSIDSISLLSQVQSKLYAVNKTNGGCLNVKLWSRVVNELPGSRENQLSGSVESVFTVLFAEAFRKRTRDLVQHSFVEALEAIKSQIRASLEDTAARTSRSDFRLRNVKFYDYFETIQKKAADLDASDLQSVLIEEFLRTLFKLVLFFEQEFPLPESQNARSVNLAPSVFLSISNILAGIVAGFHHQMNKLFPGTTTSVSIPEKDPSLLTVGPSFEKYSSDGFVMKKQLKPALEGALSCFIDEELRRVDALGFHSLYLVSEIKRKTSYPQLFVNVVHGLSKKYCEAWATILLNEKIEPLRELMQIERYGATNEEWIATHEGWIEQVISDEGLGGDTDDSSSESEMALGDEKVWLPWCETPTVSSFLFSCCYSLDDANRLVQRAIGTKDEQIKLMQRTIREVLVEQLTIVSVAVYDAVVSLLVEAKATQKDSVLNFGECCIQQFLFDMYFVRATLGFSDFIRFGWGDELNPEECSPGLLKLTSLFERMREFVDPVDWEIYGPQLIENVVLQFRKSRLLFSSLSESNDINKINGKEIVIGAQDTRPLARIAEPVARFSLLPVPSNRRKFQRTMSSTSRSSEDNTTEGRSRTNSSTLFHERSGAEDTPQSSAMKLQNLLSASASSNIFSAATSGTNLLSSAAKGIGFLSSATTNKYF</sequence>
<evidence type="ECO:0000313" key="10">
    <source>
        <dbReference type="Proteomes" id="UP000002640"/>
    </source>
</evidence>
<dbReference type="RefSeq" id="XP_009518914.1">
    <property type="nucleotide sequence ID" value="XM_009520619.1"/>
</dbReference>
<keyword evidence="7" id="KW-0472">Membrane</keyword>
<dbReference type="Proteomes" id="UP000002640">
    <property type="component" value="Unassembled WGS sequence"/>
</dbReference>
<dbReference type="KEGG" id="psoj:PHYSODRAFT_485773"/>
<keyword evidence="5" id="KW-0653">Protein transport</keyword>
<evidence type="ECO:0000256" key="2">
    <source>
        <dbReference type="ARBA" id="ARBA00006653"/>
    </source>
</evidence>
<dbReference type="SMR" id="G4YU71"/>
<evidence type="ECO:0000313" key="9">
    <source>
        <dbReference type="EMBL" id="EGZ23626.1"/>
    </source>
</evidence>
<keyword evidence="10" id="KW-1185">Reference proteome</keyword>
<keyword evidence="4" id="KW-0813">Transport</keyword>
<dbReference type="GeneID" id="20655923"/>
<dbReference type="GO" id="GO:0017119">
    <property type="term" value="C:Golgi transport complex"/>
    <property type="evidence" value="ECO:0007669"/>
    <property type="project" value="InterPro"/>
</dbReference>
<dbReference type="Pfam" id="PF08700">
    <property type="entry name" value="VPS51_Exo84_N"/>
    <property type="match status" value="1"/>
</dbReference>
<dbReference type="EMBL" id="JH159152">
    <property type="protein sequence ID" value="EGZ23626.1"/>
    <property type="molecule type" value="Genomic_DNA"/>
</dbReference>
<feature type="region of interest" description="Disordered" evidence="8">
    <location>
        <begin position="872"/>
        <end position="916"/>
    </location>
</feature>
<proteinExistence type="inferred from homology"/>
<protein>
    <recommendedName>
        <fullName evidence="3">Conserved oligomeric Golgi complex subunit 1</fullName>
    </recommendedName>
</protein>
<dbReference type="InterPro" id="IPR033370">
    <property type="entry name" value="COG1"/>
</dbReference>
<feature type="compositionally biased region" description="Basic and acidic residues" evidence="8">
    <location>
        <begin position="885"/>
        <end position="895"/>
    </location>
</feature>